<dbReference type="InterPro" id="IPR006626">
    <property type="entry name" value="PbH1"/>
</dbReference>
<dbReference type="InterPro" id="IPR056047">
    <property type="entry name" value="CRMPA-like_DUF7630"/>
</dbReference>
<keyword evidence="2" id="KW-0472">Membrane</keyword>
<dbReference type="PANTHER" id="PTHR11319:SF35">
    <property type="entry name" value="OUTER MEMBRANE PROTEIN PMPC-RELATED"/>
    <property type="match status" value="1"/>
</dbReference>
<sequence>MNGQLLTLESTDGPAVTILDGNHSSRLLYAMQGDVNGTRFTGITFANGISPLGGCVSITADASPSFENCIFSGCRSAILSPADQQPGLGGAVFAGGHSTPTFRDCEFFANSADVGGGSAAVIEQSAATFINCYFHNDSAVLYGGSVVSDGSATPTFDNCTWIGNRSQYGAAMDGGGTANSTVYNSRYYNNTAGTGAVVYHYQSCWYNFFNCTFDGNWATGNGGVSAVTAAAGGAYYDSQFAHNRAGGIGGVFYVEINGNLIVSDSHLEHNRALAGGGAMAGRLGGSAILNNCLIENNSAAASSGGLDLSDLVTVRATNTLFLSNKCDTNSGAVHLHGNSSFYARGTKFVSNTAADSGGAIQAADTAWLTLESCQVVANTAVNSGGAVLFLSTSPALISNTNFSYNTAGQQGGAISLQSAGAATLPATFLVRGSAIVRNGATSGGGISVASVVPLVIEDSQISNNIARFGGGIWIGSPGNLMDARGRINANIAAIRNTYTFAASCQQYAVDAVLSGSFLGTSESGQGNGNDKSNTGDCDGGDDPLTGGETTNSSNVSTFTGGGGGGVYFAKRMVHLQCPATCIIYGNQASYGRDIASSPSSVSANPASFDVAPVTAVSITVSVLDIFDNVVTDMDDSISVSLTPSPADPSLTVPISLVGRSIAKRLVDGGVADFGPFAIYGKLGGSYILTVSADNLPSINLPVKIVTCGPGYTPLDDIYTAPYRCTMCVNAYSFIPDSRCLPCPPGASCQGNNVTANPGFWMDPTAMEDGTPQVWRCPVGQCLGNGQCAEHRSGILCSQCEPGYSDWRGSGVCEECSQEAPVWLLIPVFAALILSGILIQFPALCKSSISATLVFFIQYSSILLPASPQFQAVTDSVNLTFDWINKLSGTSCILRLDNLQKLIFGAFFPLVGISACLTWGVGLKVWHCGKRRWLHAHDQHSTAIGNVMVDGVPKKVVLAWINAFLFIILWAYMLLTRVIMQMLSCSTIAGQYVVSEAPDQLCRKGAHARWWAAGWIMFFVWVVGLPIFLVGFLKWALQRRARGGSSFWGQALEQIYADFKPRYWFFEFAFLLRKLAIVLLDVYTLFNPVAKAVTALIFAFMNILTLTFIIRPWRRTRDNRMEELLLLILLLEAGLSLGDSATWSGAGDYDNYANVIRNLQVAGLSIGVGVAIIMAIPAIRKTLRRWRYKYLGPLDEPTIRIVRRPPSIGDIEDPFDTDEDAAEAARDAANFASTANFSSTADRGDKKTDDSVQMSNVLSSATLHPDSGPGSGYLDAGAQAEPDIERGSSSSLGPFDMLKAAATSASRRGSAVSANSIFAALHVTSEWMKDKSMRDSLLANNIPEDNSPPESSSSEHPPPMPPPV</sequence>
<evidence type="ECO:0000313" key="5">
    <source>
        <dbReference type="Proteomes" id="UP001212152"/>
    </source>
</evidence>
<dbReference type="SUPFAM" id="SSF57184">
    <property type="entry name" value="Growth factor receptor domain"/>
    <property type="match status" value="1"/>
</dbReference>
<dbReference type="SMART" id="SM00710">
    <property type="entry name" value="PbH1"/>
    <property type="match status" value="12"/>
</dbReference>
<reference evidence="4" key="1">
    <citation type="submission" date="2020-05" db="EMBL/GenBank/DDBJ databases">
        <title>Phylogenomic resolution of chytrid fungi.</title>
        <authorList>
            <person name="Stajich J.E."/>
            <person name="Amses K."/>
            <person name="Simmons R."/>
            <person name="Seto K."/>
            <person name="Myers J."/>
            <person name="Bonds A."/>
            <person name="Quandt C.A."/>
            <person name="Barry K."/>
            <person name="Liu P."/>
            <person name="Grigoriev I."/>
            <person name="Longcore J.E."/>
            <person name="James T.Y."/>
        </authorList>
    </citation>
    <scope>NUCLEOTIDE SEQUENCE</scope>
    <source>
        <strain evidence="4">JEL0379</strain>
    </source>
</reference>
<dbReference type="Pfam" id="PF24633">
    <property type="entry name" value="DUF7630"/>
    <property type="match status" value="1"/>
</dbReference>
<organism evidence="4 5">
    <name type="scientific">Geranomyces variabilis</name>
    <dbReference type="NCBI Taxonomy" id="109894"/>
    <lineage>
        <taxon>Eukaryota</taxon>
        <taxon>Fungi</taxon>
        <taxon>Fungi incertae sedis</taxon>
        <taxon>Chytridiomycota</taxon>
        <taxon>Chytridiomycota incertae sedis</taxon>
        <taxon>Chytridiomycetes</taxon>
        <taxon>Spizellomycetales</taxon>
        <taxon>Powellomycetaceae</taxon>
        <taxon>Geranomyces</taxon>
    </lineage>
</organism>
<dbReference type="InterPro" id="IPR009030">
    <property type="entry name" value="Growth_fac_rcpt_cys_sf"/>
</dbReference>
<comment type="caution">
    <text evidence="4">The sequence shown here is derived from an EMBL/GenBank/DDBJ whole genome shotgun (WGS) entry which is preliminary data.</text>
</comment>
<feature type="transmembrane region" description="Helical" evidence="2">
    <location>
        <begin position="901"/>
        <end position="922"/>
    </location>
</feature>
<evidence type="ECO:0000256" key="1">
    <source>
        <dbReference type="SAM" id="MobiDB-lite"/>
    </source>
</evidence>
<feature type="compositionally biased region" description="Polar residues" evidence="1">
    <location>
        <begin position="522"/>
        <end position="535"/>
    </location>
</feature>
<evidence type="ECO:0000259" key="3">
    <source>
        <dbReference type="Pfam" id="PF24633"/>
    </source>
</evidence>
<proteinExistence type="predicted"/>
<name>A0AAD5TFI0_9FUNG</name>
<dbReference type="InterPro" id="IPR011050">
    <property type="entry name" value="Pectin_lyase_fold/virulence"/>
</dbReference>
<feature type="domain" description="DUF7630" evidence="3">
    <location>
        <begin position="775"/>
        <end position="815"/>
    </location>
</feature>
<evidence type="ECO:0000256" key="2">
    <source>
        <dbReference type="SAM" id="Phobius"/>
    </source>
</evidence>
<dbReference type="PANTHER" id="PTHR11319">
    <property type="entry name" value="G PROTEIN-COUPLED RECEPTOR-RELATED"/>
    <property type="match status" value="1"/>
</dbReference>
<keyword evidence="5" id="KW-1185">Reference proteome</keyword>
<feature type="transmembrane region" description="Helical" evidence="2">
    <location>
        <begin position="1091"/>
        <end position="1111"/>
    </location>
</feature>
<feature type="transmembrane region" description="Helical" evidence="2">
    <location>
        <begin position="1009"/>
        <end position="1032"/>
    </location>
</feature>
<protein>
    <recommendedName>
        <fullName evidence="3">DUF7630 domain-containing protein</fullName>
    </recommendedName>
</protein>
<feature type="compositionally biased region" description="Low complexity" evidence="1">
    <location>
        <begin position="1342"/>
        <end position="1354"/>
    </location>
</feature>
<dbReference type="EMBL" id="JADGJQ010000083">
    <property type="protein sequence ID" value="KAJ3171839.1"/>
    <property type="molecule type" value="Genomic_DNA"/>
</dbReference>
<feature type="transmembrane region" description="Helical" evidence="2">
    <location>
        <begin position="821"/>
        <end position="840"/>
    </location>
</feature>
<accession>A0AAD5TFI0</accession>
<keyword evidence="2" id="KW-0812">Transmembrane</keyword>
<keyword evidence="2" id="KW-1133">Transmembrane helix</keyword>
<feature type="transmembrane region" description="Helical" evidence="2">
    <location>
        <begin position="1123"/>
        <end position="1145"/>
    </location>
</feature>
<feature type="compositionally biased region" description="Polar residues" evidence="1">
    <location>
        <begin position="547"/>
        <end position="556"/>
    </location>
</feature>
<dbReference type="SUPFAM" id="SSF51126">
    <property type="entry name" value="Pectin lyase-like"/>
    <property type="match status" value="2"/>
</dbReference>
<feature type="transmembrane region" description="Helical" evidence="2">
    <location>
        <begin position="847"/>
        <end position="865"/>
    </location>
</feature>
<feature type="transmembrane region" description="Helical" evidence="2">
    <location>
        <begin position="955"/>
        <end position="974"/>
    </location>
</feature>
<dbReference type="Proteomes" id="UP001212152">
    <property type="component" value="Unassembled WGS sequence"/>
</dbReference>
<feature type="region of interest" description="Disordered" evidence="1">
    <location>
        <begin position="1331"/>
        <end position="1363"/>
    </location>
</feature>
<feature type="region of interest" description="Disordered" evidence="1">
    <location>
        <begin position="522"/>
        <end position="556"/>
    </location>
</feature>
<evidence type="ECO:0000313" key="4">
    <source>
        <dbReference type="EMBL" id="KAJ3171839.1"/>
    </source>
</evidence>
<feature type="transmembrane region" description="Helical" evidence="2">
    <location>
        <begin position="1157"/>
        <end position="1178"/>
    </location>
</feature>
<gene>
    <name evidence="4" type="ORF">HDU87_008227</name>
</gene>
<feature type="transmembrane region" description="Helical" evidence="2">
    <location>
        <begin position="1063"/>
        <end position="1085"/>
    </location>
</feature>